<accession>A0A8S1QWT7</accession>
<evidence type="ECO:0000256" key="5">
    <source>
        <dbReference type="PROSITE-ProRule" id="PRU00723"/>
    </source>
</evidence>
<keyword evidence="4" id="KW-0238">DNA-binding</keyword>
<dbReference type="SMART" id="SM00356">
    <property type="entry name" value="ZnF_C3H1"/>
    <property type="match status" value="2"/>
</dbReference>
<feature type="domain" description="C3H1-type" evidence="7">
    <location>
        <begin position="120"/>
        <end position="148"/>
    </location>
</feature>
<dbReference type="EMBL" id="CAJJDN010000123">
    <property type="protein sequence ID" value="CAD8119949.1"/>
    <property type="molecule type" value="Genomic_DNA"/>
</dbReference>
<proteinExistence type="predicted"/>
<dbReference type="PANTHER" id="PTHR14493">
    <property type="entry name" value="UNKEMPT FAMILY MEMBER"/>
    <property type="match status" value="1"/>
</dbReference>
<evidence type="ECO:0000256" key="3">
    <source>
        <dbReference type="ARBA" id="ARBA00022833"/>
    </source>
</evidence>
<dbReference type="AlphaFoldDB" id="A0A8S1QWT7"/>
<dbReference type="GO" id="GO:0003677">
    <property type="term" value="F:DNA binding"/>
    <property type="evidence" value="ECO:0007669"/>
    <property type="project" value="UniProtKB-KW"/>
</dbReference>
<keyword evidence="2 5" id="KW-0863">Zinc-finger</keyword>
<dbReference type="InterPro" id="IPR057444">
    <property type="entry name" value="Znf-CCCH_AtC3H23-like"/>
</dbReference>
<feature type="zinc finger region" description="C3H1-type" evidence="5">
    <location>
        <begin position="156"/>
        <end position="185"/>
    </location>
</feature>
<keyword evidence="3 5" id="KW-0862">Zinc</keyword>
<feature type="domain" description="C3H1-type" evidence="7">
    <location>
        <begin position="156"/>
        <end position="185"/>
    </location>
</feature>
<protein>
    <recommendedName>
        <fullName evidence="7">C3H1-type domain-containing protein</fullName>
    </recommendedName>
</protein>
<dbReference type="Proteomes" id="UP000692954">
    <property type="component" value="Unassembled WGS sequence"/>
</dbReference>
<dbReference type="InterPro" id="IPR045234">
    <property type="entry name" value="Unkempt-like"/>
</dbReference>
<evidence type="ECO:0000256" key="2">
    <source>
        <dbReference type="ARBA" id="ARBA00022771"/>
    </source>
</evidence>
<evidence type="ECO:0000259" key="7">
    <source>
        <dbReference type="PROSITE" id="PS50103"/>
    </source>
</evidence>
<evidence type="ECO:0000313" key="8">
    <source>
        <dbReference type="EMBL" id="CAD8119949.1"/>
    </source>
</evidence>
<dbReference type="Pfam" id="PF25512">
    <property type="entry name" value="zf-CCCH_AtC3H23"/>
    <property type="match status" value="1"/>
</dbReference>
<sequence>MQIPHAQMRNDSKKFNSNNKCYGNRKKEVHNQMHPNIPKGMLSMNCGLKNEKNIKLNETETTDVTHNNLGFSQQIQSQIKVEHLDLEFFKIHPCKLIGNHNHKHCPFYHYGKDRKRIGVEYSADLCKYIEHNSICPYGDNCNRAHNRVEQLYRIDNYKTKFCSFYPNHIQQCDYGKFCSFAHSEADITIELIHNLEYDDDFFIFYYKTVWCPFNLTQHDKSLCVYAHNWQDFRRKPQLYNYYPQSCQNWNANEYITEYSSGCPDAFSCSKCHGWKELEYHPILFRTKQCINQNCNKQDCSFYHHIQERRFNEQFSQSRMFKIVPRNRIIQNVFKVRERSLHNSQRTQKSQENLNDQQQWLGHNLQNSFQYEPECDNVIECKNRSVHYQTALVSILERTDSEELKDLMRKKSFSLDNIDDNEQIRGVLKMIDIDS</sequence>
<gene>
    <name evidence="8" type="ORF">PSON_ATCC_30995.1.T1230127</name>
</gene>
<dbReference type="GO" id="GO:0008270">
    <property type="term" value="F:zinc ion binding"/>
    <property type="evidence" value="ECO:0007669"/>
    <property type="project" value="UniProtKB-KW"/>
</dbReference>
<organism evidence="8 9">
    <name type="scientific">Paramecium sonneborni</name>
    <dbReference type="NCBI Taxonomy" id="65129"/>
    <lineage>
        <taxon>Eukaryota</taxon>
        <taxon>Sar</taxon>
        <taxon>Alveolata</taxon>
        <taxon>Ciliophora</taxon>
        <taxon>Intramacronucleata</taxon>
        <taxon>Oligohymenophorea</taxon>
        <taxon>Peniculida</taxon>
        <taxon>Parameciidae</taxon>
        <taxon>Paramecium</taxon>
    </lineage>
</organism>
<dbReference type="InterPro" id="IPR000571">
    <property type="entry name" value="Znf_CCCH"/>
</dbReference>
<dbReference type="OrthoDB" id="20534at2759"/>
<feature type="region of interest" description="Disordered" evidence="6">
    <location>
        <begin position="1"/>
        <end position="23"/>
    </location>
</feature>
<keyword evidence="9" id="KW-1185">Reference proteome</keyword>
<comment type="caution">
    <text evidence="8">The sequence shown here is derived from an EMBL/GenBank/DDBJ whole genome shotgun (WGS) entry which is preliminary data.</text>
</comment>
<dbReference type="PROSITE" id="PS50103">
    <property type="entry name" value="ZF_C3H1"/>
    <property type="match status" value="2"/>
</dbReference>
<evidence type="ECO:0000256" key="1">
    <source>
        <dbReference type="ARBA" id="ARBA00022723"/>
    </source>
</evidence>
<feature type="zinc finger region" description="C3H1-type" evidence="5">
    <location>
        <begin position="120"/>
        <end position="148"/>
    </location>
</feature>
<keyword evidence="1 5" id="KW-0479">Metal-binding</keyword>
<evidence type="ECO:0000313" key="9">
    <source>
        <dbReference type="Proteomes" id="UP000692954"/>
    </source>
</evidence>
<evidence type="ECO:0000256" key="4">
    <source>
        <dbReference type="ARBA" id="ARBA00023125"/>
    </source>
</evidence>
<name>A0A8S1QWT7_9CILI</name>
<dbReference type="PANTHER" id="PTHR14493:SF50">
    <property type="entry name" value="RING FINGER PROTEIN UNKEMPT"/>
    <property type="match status" value="1"/>
</dbReference>
<evidence type="ECO:0000256" key="6">
    <source>
        <dbReference type="SAM" id="MobiDB-lite"/>
    </source>
</evidence>
<reference evidence="8" key="1">
    <citation type="submission" date="2021-01" db="EMBL/GenBank/DDBJ databases">
        <authorList>
            <consortium name="Genoscope - CEA"/>
            <person name="William W."/>
        </authorList>
    </citation>
    <scope>NUCLEOTIDE SEQUENCE</scope>
</reference>